<organism evidence="6 7">
    <name type="scientific">Duganella zoogloeoides</name>
    <dbReference type="NCBI Taxonomy" id="75659"/>
    <lineage>
        <taxon>Bacteria</taxon>
        <taxon>Pseudomonadati</taxon>
        <taxon>Pseudomonadota</taxon>
        <taxon>Betaproteobacteria</taxon>
        <taxon>Burkholderiales</taxon>
        <taxon>Oxalobacteraceae</taxon>
        <taxon>Telluria group</taxon>
        <taxon>Duganella</taxon>
    </lineage>
</organism>
<reference evidence="6 7" key="1">
    <citation type="submission" date="2023-11" db="EMBL/GenBank/DDBJ databases">
        <title>MicrobeMod: A computational toolkit for identifying prokaryotic methylation and restriction-modification with nanopore sequencing.</title>
        <authorList>
            <person name="Crits-Christoph A."/>
            <person name="Kang S.C."/>
            <person name="Lee H."/>
            <person name="Ostrov N."/>
        </authorList>
    </citation>
    <scope>NUCLEOTIDE SEQUENCE [LARGE SCALE GENOMIC DNA]</scope>
    <source>
        <strain evidence="6 7">ATCC 25935</strain>
    </source>
</reference>
<name>A0ABZ0Y5M0_9BURK</name>
<dbReference type="Gene3D" id="2.115.10.20">
    <property type="entry name" value="Glycosyl hydrolase domain, family 43"/>
    <property type="match status" value="1"/>
</dbReference>
<evidence type="ECO:0000256" key="1">
    <source>
        <dbReference type="ARBA" id="ARBA00004834"/>
    </source>
</evidence>
<proteinExistence type="inferred from homology"/>
<dbReference type="InterPro" id="IPR050727">
    <property type="entry name" value="GH43_arabinanases"/>
</dbReference>
<keyword evidence="3 6" id="KW-0378">Hydrolase</keyword>
<comment type="pathway">
    <text evidence="1">Glycan metabolism; L-arabinan degradation.</text>
</comment>
<dbReference type="GeneID" id="43162618"/>
<feature type="signal peptide" evidence="5">
    <location>
        <begin position="1"/>
        <end position="25"/>
    </location>
</feature>
<evidence type="ECO:0000256" key="4">
    <source>
        <dbReference type="ARBA" id="ARBA00023295"/>
    </source>
</evidence>
<dbReference type="GO" id="GO:0016787">
    <property type="term" value="F:hydrolase activity"/>
    <property type="evidence" value="ECO:0007669"/>
    <property type="project" value="UniProtKB-KW"/>
</dbReference>
<dbReference type="Proteomes" id="UP001326110">
    <property type="component" value="Chromosome"/>
</dbReference>
<dbReference type="PANTHER" id="PTHR43301">
    <property type="entry name" value="ARABINAN ENDO-1,5-ALPHA-L-ARABINOSIDASE"/>
    <property type="match status" value="1"/>
</dbReference>
<accession>A0ABZ0Y5M0</accession>
<dbReference type="PANTHER" id="PTHR43301:SF3">
    <property type="entry name" value="ARABINAN ENDO-1,5-ALPHA-L-ARABINOSIDASE A-RELATED"/>
    <property type="match status" value="1"/>
</dbReference>
<evidence type="ECO:0000256" key="5">
    <source>
        <dbReference type="SAM" id="SignalP"/>
    </source>
</evidence>
<evidence type="ECO:0000313" key="7">
    <source>
        <dbReference type="Proteomes" id="UP001326110"/>
    </source>
</evidence>
<dbReference type="PIRSF" id="PIRSF026534">
    <property type="entry name" value="Endo_alpha-L-arabinosidase"/>
    <property type="match status" value="1"/>
</dbReference>
<keyword evidence="5" id="KW-0732">Signal</keyword>
<dbReference type="Pfam" id="PF04616">
    <property type="entry name" value="Glyco_hydro_43"/>
    <property type="match status" value="1"/>
</dbReference>
<feature type="chain" id="PRO_5046723916" evidence="5">
    <location>
        <begin position="26"/>
        <end position="309"/>
    </location>
</feature>
<dbReference type="SUPFAM" id="SSF75005">
    <property type="entry name" value="Arabinanase/levansucrase/invertase"/>
    <property type="match status" value="1"/>
</dbReference>
<dbReference type="CDD" id="cd18829">
    <property type="entry name" value="GH43_BsArb43A-like"/>
    <property type="match status" value="1"/>
</dbReference>
<evidence type="ECO:0000256" key="2">
    <source>
        <dbReference type="ARBA" id="ARBA00009865"/>
    </source>
</evidence>
<dbReference type="EMBL" id="CP140152">
    <property type="protein sequence ID" value="WQH06767.1"/>
    <property type="molecule type" value="Genomic_DNA"/>
</dbReference>
<comment type="similarity">
    <text evidence="2">Belongs to the glycosyl hydrolase 43 family.</text>
</comment>
<keyword evidence="4" id="KW-0326">Glycosidase</keyword>
<dbReference type="RefSeq" id="WP_040377538.1">
    <property type="nucleotide sequence ID" value="NZ_CP140152.1"/>
</dbReference>
<sequence>MTTLKHLKQWAAAGCLAIASAGAAAATWTLTGDIVTHDPHLYKAASTWWIVETSDNGVGVKYSANGRAWTQGVPIFGNGLSWWGQYNGNKKQVWAPDLHEWNGKAILYYAVSTFGSQKSAIGLATASSIAQGNWVDQGVVITSAPGDNFNAIDPNFFVDKAGQPWLSYGSFWTGIYITRVDANTLKPFGARTRLATDSIGIENPFIVANGSYYYLFVSKGKCCDGANSTYRIAYGRSTSVTGPYLDKNGVDMRNGGGTVLDAGGGRFIAPGAESISNGVLARHALDSQNNYTPVLFMSDLFFTNGWPSY</sequence>
<dbReference type="InterPro" id="IPR023296">
    <property type="entry name" value="Glyco_hydro_beta-prop_sf"/>
</dbReference>
<dbReference type="InterPro" id="IPR006710">
    <property type="entry name" value="Glyco_hydro_43"/>
</dbReference>
<keyword evidence="7" id="KW-1185">Reference proteome</keyword>
<evidence type="ECO:0000313" key="6">
    <source>
        <dbReference type="EMBL" id="WQH06767.1"/>
    </source>
</evidence>
<gene>
    <name evidence="6" type="ORF">SR858_10695</name>
</gene>
<dbReference type="InterPro" id="IPR016840">
    <property type="entry name" value="Glyco_hydro_43_endo_a_Ara-ase"/>
</dbReference>
<evidence type="ECO:0000256" key="3">
    <source>
        <dbReference type="ARBA" id="ARBA00022801"/>
    </source>
</evidence>
<protein>
    <submittedName>
        <fullName evidence="6">Glycoside hydrolase family 43 protein</fullName>
    </submittedName>
</protein>